<name>A0A0B0EGP7_9BACT</name>
<evidence type="ECO:0000313" key="11">
    <source>
        <dbReference type="Proteomes" id="UP000030652"/>
    </source>
</evidence>
<proteinExistence type="predicted"/>
<evidence type="ECO:0000256" key="9">
    <source>
        <dbReference type="SAM" id="Phobius"/>
    </source>
</evidence>
<dbReference type="InterPro" id="IPR025993">
    <property type="entry name" value="Ceramide_glucosylTrfase"/>
</dbReference>
<dbReference type="Pfam" id="PF13506">
    <property type="entry name" value="Glyco_transf_21"/>
    <property type="match status" value="1"/>
</dbReference>
<evidence type="ECO:0000256" key="7">
    <source>
        <dbReference type="ARBA" id="ARBA00022989"/>
    </source>
</evidence>
<dbReference type="GO" id="GO:0008120">
    <property type="term" value="F:ceramide glucosyltransferase activity"/>
    <property type="evidence" value="ECO:0007669"/>
    <property type="project" value="UniProtKB-EC"/>
</dbReference>
<comment type="caution">
    <text evidence="10">The sequence shown here is derived from an EMBL/GenBank/DDBJ whole genome shotgun (WGS) entry which is preliminary data.</text>
</comment>
<dbReference type="Proteomes" id="UP000030652">
    <property type="component" value="Unassembled WGS sequence"/>
</dbReference>
<accession>A0A0B0EGP7</accession>
<evidence type="ECO:0000256" key="6">
    <source>
        <dbReference type="ARBA" id="ARBA00022692"/>
    </source>
</evidence>
<evidence type="ECO:0000256" key="4">
    <source>
        <dbReference type="ARBA" id="ARBA00022676"/>
    </source>
</evidence>
<evidence type="ECO:0000256" key="3">
    <source>
        <dbReference type="ARBA" id="ARBA00004991"/>
    </source>
</evidence>
<comment type="pathway">
    <text evidence="3">Sphingolipid metabolism.</text>
</comment>
<reference evidence="10 11" key="1">
    <citation type="submission" date="2014-10" db="EMBL/GenBank/DDBJ databases">
        <title>Draft genome of anammox bacterium scalindua brodae, obtained using differential coverage binning of sequence data from two enrichment reactors.</title>
        <authorList>
            <person name="Speth D.R."/>
            <person name="Russ L."/>
            <person name="Kartal B."/>
            <person name="Op den Camp H.J."/>
            <person name="Dutilh B.E."/>
            <person name="Jetten M.S."/>
        </authorList>
    </citation>
    <scope>NUCLEOTIDE SEQUENCE [LARGE SCALE GENOMIC DNA]</scope>
    <source>
        <strain evidence="10">RU1</strain>
    </source>
</reference>
<dbReference type="EC" id="2.4.1.80" evidence="10"/>
<organism evidence="10 11">
    <name type="scientific">Candidatus Scalindua brodae</name>
    <dbReference type="NCBI Taxonomy" id="237368"/>
    <lineage>
        <taxon>Bacteria</taxon>
        <taxon>Pseudomonadati</taxon>
        <taxon>Planctomycetota</taxon>
        <taxon>Candidatus Brocadiia</taxon>
        <taxon>Candidatus Brocadiales</taxon>
        <taxon>Candidatus Scalinduaceae</taxon>
        <taxon>Candidatus Scalindua</taxon>
    </lineage>
</organism>
<dbReference type="PANTHER" id="PTHR12726:SF0">
    <property type="entry name" value="CERAMIDE GLUCOSYLTRANSFERASE"/>
    <property type="match status" value="1"/>
</dbReference>
<keyword evidence="5 10" id="KW-0808">Transferase</keyword>
<evidence type="ECO:0000256" key="5">
    <source>
        <dbReference type="ARBA" id="ARBA00022679"/>
    </source>
</evidence>
<sequence length="386" mass="44141">MTILEIFLITCIVISIAYYLFSIYCTISFFNKQTEIDDNYLPPISILKPLNGIEDGIYENFTSYCKQDYPVYQIVFGVKDSKDPAIDVVKKVIDAFPQKDIELVICNDVVGINPKINNLNNMYKKAKYDIILTNDCDTRVNGNYLKKIVSPFRDKSVGLVTCAYRENVLNNIVSRLESIFINHDFLPSIMLARKFEELSYAFGVTIATRRGIMDKIGGFAELADYLAEDFHLGKKVFEAGHKLFLSDYIVDVISEKMGFTDYFKHQLRWSKTIKACRPMGYFFSAFFKYGIVSSLVYLLICFCFPTGTSSAQALSVTLFITFLSVRIISASIISYKFTKDRKIMLLLLPISDIISFIIWCTSFLGNKITWRGSRFLLKKGGMIEEI</sequence>
<dbReference type="GO" id="GO:0006679">
    <property type="term" value="P:glucosylceramide biosynthetic process"/>
    <property type="evidence" value="ECO:0007669"/>
    <property type="project" value="TreeGrafter"/>
</dbReference>
<dbReference type="NCBIfam" id="TIGR03472">
    <property type="entry name" value="HpnI"/>
    <property type="match status" value="1"/>
</dbReference>
<dbReference type="EMBL" id="JRYO01000214">
    <property type="protein sequence ID" value="KHE91236.1"/>
    <property type="molecule type" value="Genomic_DNA"/>
</dbReference>
<gene>
    <name evidence="10" type="ORF">SCABRO_03087</name>
</gene>
<dbReference type="InterPro" id="IPR017835">
    <property type="entry name" value="Hopen-assoc_HpnI"/>
</dbReference>
<dbReference type="InterPro" id="IPR029044">
    <property type="entry name" value="Nucleotide-diphossugar_trans"/>
</dbReference>
<evidence type="ECO:0000256" key="8">
    <source>
        <dbReference type="ARBA" id="ARBA00023136"/>
    </source>
</evidence>
<dbReference type="GO" id="GO:0016020">
    <property type="term" value="C:membrane"/>
    <property type="evidence" value="ECO:0007669"/>
    <property type="project" value="UniProtKB-SubCell"/>
</dbReference>
<feature type="transmembrane region" description="Helical" evidence="9">
    <location>
        <begin position="6"/>
        <end position="30"/>
    </location>
</feature>
<feature type="transmembrane region" description="Helical" evidence="9">
    <location>
        <begin position="345"/>
        <end position="365"/>
    </location>
</feature>
<feature type="transmembrane region" description="Helical" evidence="9">
    <location>
        <begin position="281"/>
        <end position="307"/>
    </location>
</feature>
<keyword evidence="8 9" id="KW-0472">Membrane</keyword>
<feature type="transmembrane region" description="Helical" evidence="9">
    <location>
        <begin position="313"/>
        <end position="333"/>
    </location>
</feature>
<dbReference type="SUPFAM" id="SSF53448">
    <property type="entry name" value="Nucleotide-diphospho-sugar transferases"/>
    <property type="match status" value="1"/>
</dbReference>
<dbReference type="CDD" id="cd02520">
    <property type="entry name" value="Glucosylceramide_synthase"/>
    <property type="match status" value="1"/>
</dbReference>
<dbReference type="AlphaFoldDB" id="A0A0B0EGP7"/>
<evidence type="ECO:0000256" key="1">
    <source>
        <dbReference type="ARBA" id="ARBA00004141"/>
    </source>
</evidence>
<comment type="pathway">
    <text evidence="2">Lipid metabolism; sphingolipid metabolism.</text>
</comment>
<keyword evidence="4 10" id="KW-0328">Glycosyltransferase</keyword>
<dbReference type="PANTHER" id="PTHR12726">
    <property type="entry name" value="CERAMIDE GLUCOSYLTRANSFERASE"/>
    <property type="match status" value="1"/>
</dbReference>
<evidence type="ECO:0000256" key="2">
    <source>
        <dbReference type="ARBA" id="ARBA00004760"/>
    </source>
</evidence>
<keyword evidence="7 9" id="KW-1133">Transmembrane helix</keyword>
<evidence type="ECO:0000313" key="10">
    <source>
        <dbReference type="EMBL" id="KHE91236.1"/>
    </source>
</evidence>
<protein>
    <submittedName>
        <fullName evidence="10">Ceramide glucosyltransferase</fullName>
        <ecNumber evidence="10">2.4.1.80</ecNumber>
    </submittedName>
</protein>
<dbReference type="Gene3D" id="3.90.550.10">
    <property type="entry name" value="Spore Coat Polysaccharide Biosynthesis Protein SpsA, Chain A"/>
    <property type="match status" value="1"/>
</dbReference>
<comment type="subcellular location">
    <subcellularLocation>
        <location evidence="1">Membrane</location>
        <topology evidence="1">Multi-pass membrane protein</topology>
    </subcellularLocation>
</comment>
<dbReference type="eggNOG" id="COG1215">
    <property type="taxonomic scope" value="Bacteria"/>
</dbReference>
<keyword evidence="6 9" id="KW-0812">Transmembrane</keyword>